<accession>A0A937FZC7</accession>
<dbReference type="Pfam" id="PF13585">
    <property type="entry name" value="CHU_C"/>
    <property type="match status" value="1"/>
</dbReference>
<dbReference type="InterPro" id="IPR013783">
    <property type="entry name" value="Ig-like_fold"/>
</dbReference>
<dbReference type="InterPro" id="IPR026341">
    <property type="entry name" value="T9SS_type_B"/>
</dbReference>
<dbReference type="SUPFAM" id="SSF49299">
    <property type="entry name" value="PKD domain"/>
    <property type="match status" value="1"/>
</dbReference>
<dbReference type="InterPro" id="IPR035986">
    <property type="entry name" value="PKD_dom_sf"/>
</dbReference>
<keyword evidence="1" id="KW-0677">Repeat</keyword>
<dbReference type="PANTHER" id="PTHR24273">
    <property type="entry name" value="FI04643P-RELATED"/>
    <property type="match status" value="1"/>
</dbReference>
<reference evidence="3" key="1">
    <citation type="submission" date="2021-01" db="EMBL/GenBank/DDBJ databases">
        <title>Fulvivirga kasyanovii gen. nov., sp nov., a novel member of the phylum Bacteroidetes isolated from seawater in a mussel farm.</title>
        <authorList>
            <person name="Zhao L.-H."/>
            <person name="Wang Z.-J."/>
        </authorList>
    </citation>
    <scope>NUCLEOTIDE SEQUENCE</scope>
    <source>
        <strain evidence="3">29W222</strain>
    </source>
</reference>
<evidence type="ECO:0000256" key="1">
    <source>
        <dbReference type="ARBA" id="ARBA00022737"/>
    </source>
</evidence>
<dbReference type="PANTHER" id="PTHR24273:SF32">
    <property type="entry name" value="HYALIN"/>
    <property type="match status" value="1"/>
</dbReference>
<dbReference type="Pfam" id="PF02494">
    <property type="entry name" value="HYR"/>
    <property type="match status" value="2"/>
</dbReference>
<keyword evidence="4" id="KW-1185">Reference proteome</keyword>
<proteinExistence type="predicted"/>
<dbReference type="RefSeq" id="WP_202855215.1">
    <property type="nucleotide sequence ID" value="NZ_JAEUGD010000016.1"/>
</dbReference>
<feature type="domain" description="HYR" evidence="2">
    <location>
        <begin position="181"/>
        <end position="263"/>
    </location>
</feature>
<evidence type="ECO:0000313" key="3">
    <source>
        <dbReference type="EMBL" id="MBL6445676.1"/>
    </source>
</evidence>
<sequence>TTTQLITLTAQDGNGNTAQCTFNVIPADNTNPVITCPSDENVSFDSSCQFILPDYTSLATASDNCSVPTVTQSPVAGTIITTTQVITLTAQDANGNTAQCTFNVIPVDNTNPVIICPSDQNVSFDGSCQYTLPDYTGLATATDNCTITTVTQSPAAGTFISTTQVITLTAQDSNGNSAQCSFNVIPFDVIAPTITCPADVQSCDQVIVFSEPVANDCAGVTVVLTSGLKSGSVFPVGITTNVYTATDPSGNTATCSFNITRYPMPVINMGADAEIDAGFSHQMDVSVDDAVSYEWSPGIGLDDPFIQNPLVSPTATSIYTLTATNSQGCSSSADITITVNENIEINNFMSPNGDGDNDTWEIKGNWLLDDCTIRIFSGYGNLLHESTGYNNDWNGTYKGNELPEGTYYYSISCSGKESRTGAITLLR</sequence>
<name>A0A937FZC7_9BACT</name>
<gene>
    <name evidence="3" type="ORF">JMN32_05110</name>
</gene>
<organism evidence="3 4">
    <name type="scientific">Fulvivirga marina</name>
    <dbReference type="NCBI Taxonomy" id="2494733"/>
    <lineage>
        <taxon>Bacteria</taxon>
        <taxon>Pseudomonadati</taxon>
        <taxon>Bacteroidota</taxon>
        <taxon>Cytophagia</taxon>
        <taxon>Cytophagales</taxon>
        <taxon>Fulvivirgaceae</taxon>
        <taxon>Fulvivirga</taxon>
    </lineage>
</organism>
<dbReference type="AlphaFoldDB" id="A0A937FZC7"/>
<dbReference type="PROSITE" id="PS50825">
    <property type="entry name" value="HYR"/>
    <property type="match status" value="2"/>
</dbReference>
<comment type="caution">
    <text evidence="3">The sequence shown here is derived from an EMBL/GenBank/DDBJ whole genome shotgun (WGS) entry which is preliminary data.</text>
</comment>
<evidence type="ECO:0000313" key="4">
    <source>
        <dbReference type="Proteomes" id="UP000614216"/>
    </source>
</evidence>
<evidence type="ECO:0000259" key="2">
    <source>
        <dbReference type="PROSITE" id="PS50825"/>
    </source>
</evidence>
<feature type="non-terminal residue" evidence="3">
    <location>
        <position position="1"/>
    </location>
</feature>
<dbReference type="Proteomes" id="UP000614216">
    <property type="component" value="Unassembled WGS sequence"/>
</dbReference>
<dbReference type="NCBIfam" id="TIGR04131">
    <property type="entry name" value="Bac_Flav_CTERM"/>
    <property type="match status" value="1"/>
</dbReference>
<dbReference type="InterPro" id="IPR003410">
    <property type="entry name" value="HYR_dom"/>
</dbReference>
<dbReference type="Gene3D" id="2.60.40.10">
    <property type="entry name" value="Immunoglobulins"/>
    <property type="match status" value="1"/>
</dbReference>
<feature type="domain" description="HYR" evidence="2">
    <location>
        <begin position="27"/>
        <end position="108"/>
    </location>
</feature>
<dbReference type="EMBL" id="JAEUGD010000016">
    <property type="protein sequence ID" value="MBL6445676.1"/>
    <property type="molecule type" value="Genomic_DNA"/>
</dbReference>
<protein>
    <submittedName>
        <fullName evidence="3">HYR domain-containing protein</fullName>
    </submittedName>
</protein>